<accession>A0AAF3F7C0</accession>
<sequence length="118" mass="13045">MRSLLIVLSFIVFTFGGHFPAFQISTWKHVCDKICEIGGDTEKCCRDHRHELGGYCDAEGMAVCRRAVIASGVKRFNLCDNTCKNVTNDQTKLLLSCCAASRFKEGGVCVKESAFCLI</sequence>
<keyword evidence="2" id="KW-1185">Reference proteome</keyword>
<feature type="signal peptide" evidence="1">
    <location>
        <begin position="1"/>
        <end position="16"/>
    </location>
</feature>
<evidence type="ECO:0000256" key="1">
    <source>
        <dbReference type="SAM" id="SignalP"/>
    </source>
</evidence>
<protein>
    <submittedName>
        <fullName evidence="3">Uncharacterized protein</fullName>
    </submittedName>
</protein>
<feature type="chain" id="PRO_5042040347" evidence="1">
    <location>
        <begin position="17"/>
        <end position="118"/>
    </location>
</feature>
<evidence type="ECO:0000313" key="2">
    <source>
        <dbReference type="Proteomes" id="UP000887575"/>
    </source>
</evidence>
<dbReference type="Proteomes" id="UP000887575">
    <property type="component" value="Unassembled WGS sequence"/>
</dbReference>
<reference evidence="3" key="1">
    <citation type="submission" date="2024-02" db="UniProtKB">
        <authorList>
            <consortium name="WormBaseParasite"/>
        </authorList>
    </citation>
    <scope>IDENTIFICATION</scope>
</reference>
<organism evidence="2 3">
    <name type="scientific">Mesorhabditis belari</name>
    <dbReference type="NCBI Taxonomy" id="2138241"/>
    <lineage>
        <taxon>Eukaryota</taxon>
        <taxon>Metazoa</taxon>
        <taxon>Ecdysozoa</taxon>
        <taxon>Nematoda</taxon>
        <taxon>Chromadorea</taxon>
        <taxon>Rhabditida</taxon>
        <taxon>Rhabditina</taxon>
        <taxon>Rhabditomorpha</taxon>
        <taxon>Rhabditoidea</taxon>
        <taxon>Rhabditidae</taxon>
        <taxon>Mesorhabditinae</taxon>
        <taxon>Mesorhabditis</taxon>
    </lineage>
</organism>
<keyword evidence="1" id="KW-0732">Signal</keyword>
<dbReference type="AlphaFoldDB" id="A0AAF3F7C0"/>
<evidence type="ECO:0000313" key="3">
    <source>
        <dbReference type="WBParaSite" id="MBELARI_LOCUS21575"/>
    </source>
</evidence>
<dbReference type="WBParaSite" id="MBELARI_LOCUS21575">
    <property type="protein sequence ID" value="MBELARI_LOCUS21575"/>
    <property type="gene ID" value="MBELARI_LOCUS21575"/>
</dbReference>
<proteinExistence type="predicted"/>
<name>A0AAF3F7C0_9BILA</name>